<sequence length="107" mass="12709">MSIVKSSKNRDQLLFDGFRYRWDKKSQAIWWCSLGTTNTSIYEPINDLQMEQHASLIMAEQLQAGLVKKVNRIKYELLDEQLQQLVPSFDLIAREVFFKRARALFYF</sequence>
<protein>
    <submittedName>
        <fullName evidence="1">Uncharacterized protein</fullName>
    </submittedName>
</protein>
<evidence type="ECO:0000313" key="1">
    <source>
        <dbReference type="EMBL" id="CAF3594147.1"/>
    </source>
</evidence>
<comment type="caution">
    <text evidence="1">The sequence shown here is derived from an EMBL/GenBank/DDBJ whole genome shotgun (WGS) entry which is preliminary data.</text>
</comment>
<proteinExistence type="predicted"/>
<evidence type="ECO:0000313" key="2">
    <source>
        <dbReference type="Proteomes" id="UP000663869"/>
    </source>
</evidence>
<name>A0A818MU78_9BILA</name>
<dbReference type="Proteomes" id="UP000663869">
    <property type="component" value="Unassembled WGS sequence"/>
</dbReference>
<accession>A0A818MU78</accession>
<organism evidence="1 2">
    <name type="scientific">Rotaria socialis</name>
    <dbReference type="NCBI Taxonomy" id="392032"/>
    <lineage>
        <taxon>Eukaryota</taxon>
        <taxon>Metazoa</taxon>
        <taxon>Spiralia</taxon>
        <taxon>Gnathifera</taxon>
        <taxon>Rotifera</taxon>
        <taxon>Eurotatoria</taxon>
        <taxon>Bdelloidea</taxon>
        <taxon>Philodinida</taxon>
        <taxon>Philodinidae</taxon>
        <taxon>Rotaria</taxon>
    </lineage>
</organism>
<dbReference type="EMBL" id="CAJNYU010002712">
    <property type="protein sequence ID" value="CAF3594147.1"/>
    <property type="molecule type" value="Genomic_DNA"/>
</dbReference>
<reference evidence="1" key="1">
    <citation type="submission" date="2021-02" db="EMBL/GenBank/DDBJ databases">
        <authorList>
            <person name="Nowell W R."/>
        </authorList>
    </citation>
    <scope>NUCLEOTIDE SEQUENCE</scope>
</reference>
<gene>
    <name evidence="1" type="ORF">FME351_LOCUS21608</name>
</gene>
<dbReference type="AlphaFoldDB" id="A0A818MU78"/>